<dbReference type="InterPro" id="IPR036127">
    <property type="entry name" value="CcmE-like_sf"/>
</dbReference>
<evidence type="ECO:0000256" key="10">
    <source>
        <dbReference type="SAM" id="Phobius"/>
    </source>
</evidence>
<evidence type="ECO:0000256" key="1">
    <source>
        <dbReference type="ARBA" id="ARBA00004370"/>
    </source>
</evidence>
<evidence type="ECO:0000256" key="5">
    <source>
        <dbReference type="ARBA" id="ARBA00022748"/>
    </source>
</evidence>
<feature type="transmembrane region" description="Helical" evidence="10">
    <location>
        <begin position="25"/>
        <end position="45"/>
    </location>
</feature>
<evidence type="ECO:0000313" key="12">
    <source>
        <dbReference type="Proteomes" id="UP000334820"/>
    </source>
</evidence>
<dbReference type="GO" id="GO:0020037">
    <property type="term" value="F:heme binding"/>
    <property type="evidence" value="ECO:0007669"/>
    <property type="project" value="InterPro"/>
</dbReference>
<keyword evidence="8" id="KW-0408">Iron</keyword>
<evidence type="ECO:0000256" key="7">
    <source>
        <dbReference type="ARBA" id="ARBA00022989"/>
    </source>
</evidence>
<evidence type="ECO:0000256" key="4">
    <source>
        <dbReference type="ARBA" id="ARBA00022723"/>
    </source>
</evidence>
<dbReference type="PANTHER" id="PTHR34128:SF2">
    <property type="entry name" value="CYTOCHROME C-TYPE BIOGENESIS PROTEIN CCME HOMOLOG, MITOCHONDRIAL"/>
    <property type="match status" value="1"/>
</dbReference>
<evidence type="ECO:0000313" key="11">
    <source>
        <dbReference type="EMBL" id="GER82789.1"/>
    </source>
</evidence>
<keyword evidence="2" id="KW-0349">Heme</keyword>
<keyword evidence="4" id="KW-0479">Metal-binding</keyword>
<protein>
    <recommendedName>
        <fullName evidence="13">Cytochrome c maturation protein CcmE</fullName>
    </recommendedName>
</protein>
<evidence type="ECO:0008006" key="13">
    <source>
        <dbReference type="Google" id="ProtNLM"/>
    </source>
</evidence>
<dbReference type="AlphaFoldDB" id="A0A5J4K7V3"/>
<organism evidence="11 12">
    <name type="scientific">Thermogemmatispora aurantia</name>
    <dbReference type="NCBI Taxonomy" id="2045279"/>
    <lineage>
        <taxon>Bacteria</taxon>
        <taxon>Bacillati</taxon>
        <taxon>Chloroflexota</taxon>
        <taxon>Ktedonobacteria</taxon>
        <taxon>Thermogemmatisporales</taxon>
        <taxon>Thermogemmatisporaceae</taxon>
        <taxon>Thermogemmatispora</taxon>
    </lineage>
</organism>
<evidence type="ECO:0000256" key="8">
    <source>
        <dbReference type="ARBA" id="ARBA00023004"/>
    </source>
</evidence>
<comment type="caution">
    <text evidence="11">The sequence shown here is derived from an EMBL/GenBank/DDBJ whole genome shotgun (WGS) entry which is preliminary data.</text>
</comment>
<dbReference type="GO" id="GO:0017004">
    <property type="term" value="P:cytochrome complex assembly"/>
    <property type="evidence" value="ECO:0007669"/>
    <property type="project" value="UniProtKB-KW"/>
</dbReference>
<keyword evidence="5" id="KW-0201">Cytochrome c-type biogenesis</keyword>
<evidence type="ECO:0000256" key="3">
    <source>
        <dbReference type="ARBA" id="ARBA00022692"/>
    </source>
</evidence>
<accession>A0A5J4K7V3</accession>
<reference evidence="11 12" key="1">
    <citation type="journal article" date="2019" name="Int. J. Syst. Evol. Microbiol.">
        <title>Thermogemmatispora aurantia sp. nov. and Thermogemmatispora argillosa sp. nov., within the class Ktedonobacteria, and emended description of the genus Thermogemmatispora.</title>
        <authorList>
            <person name="Zheng Y."/>
            <person name="Wang C.M."/>
            <person name="Sakai Y."/>
            <person name="Abe K."/>
            <person name="Yokota A."/>
            <person name="Yabe S."/>
        </authorList>
    </citation>
    <scope>NUCLEOTIDE SEQUENCE [LARGE SCALE GENOMIC DNA]</scope>
    <source>
        <strain evidence="11 12">A1-2</strain>
    </source>
</reference>
<dbReference type="InterPro" id="IPR012340">
    <property type="entry name" value="NA-bd_OB-fold"/>
</dbReference>
<evidence type="ECO:0000256" key="9">
    <source>
        <dbReference type="ARBA" id="ARBA00023136"/>
    </source>
</evidence>
<dbReference type="GO" id="GO:0046872">
    <property type="term" value="F:metal ion binding"/>
    <property type="evidence" value="ECO:0007669"/>
    <property type="project" value="UniProtKB-KW"/>
</dbReference>
<comment type="subcellular location">
    <subcellularLocation>
        <location evidence="1">Membrane</location>
    </subcellularLocation>
</comment>
<dbReference type="PANTHER" id="PTHR34128">
    <property type="entry name" value="CYTOCHROME C-TYPE BIOGENESIS PROTEIN CCME HOMOLOG, MITOCHONDRIAL"/>
    <property type="match status" value="1"/>
</dbReference>
<dbReference type="GO" id="GO:0005886">
    <property type="term" value="C:plasma membrane"/>
    <property type="evidence" value="ECO:0007669"/>
    <property type="project" value="InterPro"/>
</dbReference>
<dbReference type="GO" id="GO:0017003">
    <property type="term" value="P:protein-heme linkage"/>
    <property type="evidence" value="ECO:0007669"/>
    <property type="project" value="InterPro"/>
</dbReference>
<keyword evidence="3 10" id="KW-0812">Transmembrane</keyword>
<keyword evidence="9 10" id="KW-0472">Membrane</keyword>
<evidence type="ECO:0000256" key="6">
    <source>
        <dbReference type="ARBA" id="ARBA00022968"/>
    </source>
</evidence>
<keyword evidence="12" id="KW-1185">Reference proteome</keyword>
<keyword evidence="6" id="KW-0735">Signal-anchor</keyword>
<proteinExistence type="predicted"/>
<keyword evidence="7 10" id="KW-1133">Transmembrane helix</keyword>
<name>A0A5J4K7V3_9CHLR</name>
<dbReference type="RefSeq" id="WP_170293103.1">
    <property type="nucleotide sequence ID" value="NZ_BKZV01000001.1"/>
</dbReference>
<gene>
    <name evidence="11" type="ORF">KTAU_14260</name>
</gene>
<dbReference type="Pfam" id="PF03100">
    <property type="entry name" value="CcmE"/>
    <property type="match status" value="1"/>
</dbReference>
<dbReference type="InterPro" id="IPR004329">
    <property type="entry name" value="CcmE"/>
</dbReference>
<sequence length="154" mass="16528">MQSAVVSTQTEKDTVQAPVRRRRRLPAGLLVAGLAIAAAVVYLIVANTRSSAVYYMTIAELKHCTTCSSQAVRVMGVVQPGSIERHDQTLSFVITDNRQSLPVVYSGVVPDIFQAGIQVVVEGYYHGQGTFEAQTLLAKCPSKFQAATPTPSSS</sequence>
<dbReference type="Gene3D" id="2.40.50.140">
    <property type="entry name" value="Nucleic acid-binding proteins"/>
    <property type="match status" value="1"/>
</dbReference>
<dbReference type="EMBL" id="BKZV01000001">
    <property type="protein sequence ID" value="GER82789.1"/>
    <property type="molecule type" value="Genomic_DNA"/>
</dbReference>
<evidence type="ECO:0000256" key="2">
    <source>
        <dbReference type="ARBA" id="ARBA00022617"/>
    </source>
</evidence>
<dbReference type="SUPFAM" id="SSF82093">
    <property type="entry name" value="Heme chaperone CcmE"/>
    <property type="match status" value="1"/>
</dbReference>
<dbReference type="Proteomes" id="UP000334820">
    <property type="component" value="Unassembled WGS sequence"/>
</dbReference>